<reference evidence="1 2" key="2">
    <citation type="journal article" date="2022" name="Mol. Ecol. Resour.">
        <title>The genomes of chicory, endive, great burdock and yacon provide insights into Asteraceae paleo-polyploidization history and plant inulin production.</title>
        <authorList>
            <person name="Fan W."/>
            <person name="Wang S."/>
            <person name="Wang H."/>
            <person name="Wang A."/>
            <person name="Jiang F."/>
            <person name="Liu H."/>
            <person name="Zhao H."/>
            <person name="Xu D."/>
            <person name="Zhang Y."/>
        </authorList>
    </citation>
    <scope>NUCLEOTIDE SEQUENCE [LARGE SCALE GENOMIC DNA]</scope>
    <source>
        <strain evidence="2">cv. Yunnan</strain>
        <tissue evidence="1">Leaves</tissue>
    </source>
</reference>
<comment type="caution">
    <text evidence="1">The sequence shown here is derived from an EMBL/GenBank/DDBJ whole genome shotgun (WGS) entry which is preliminary data.</text>
</comment>
<organism evidence="1 2">
    <name type="scientific">Smallanthus sonchifolius</name>
    <dbReference type="NCBI Taxonomy" id="185202"/>
    <lineage>
        <taxon>Eukaryota</taxon>
        <taxon>Viridiplantae</taxon>
        <taxon>Streptophyta</taxon>
        <taxon>Embryophyta</taxon>
        <taxon>Tracheophyta</taxon>
        <taxon>Spermatophyta</taxon>
        <taxon>Magnoliopsida</taxon>
        <taxon>eudicotyledons</taxon>
        <taxon>Gunneridae</taxon>
        <taxon>Pentapetalae</taxon>
        <taxon>asterids</taxon>
        <taxon>campanulids</taxon>
        <taxon>Asterales</taxon>
        <taxon>Asteraceae</taxon>
        <taxon>Asteroideae</taxon>
        <taxon>Heliantheae alliance</taxon>
        <taxon>Millerieae</taxon>
        <taxon>Smallanthus</taxon>
    </lineage>
</organism>
<proteinExistence type="predicted"/>
<accession>A0ACB9E693</accession>
<dbReference type="Proteomes" id="UP001056120">
    <property type="component" value="Linkage Group LG18"/>
</dbReference>
<gene>
    <name evidence="1" type="ORF">L1987_54072</name>
</gene>
<evidence type="ECO:0000313" key="1">
    <source>
        <dbReference type="EMBL" id="KAI3754291.1"/>
    </source>
</evidence>
<protein>
    <submittedName>
        <fullName evidence="1">Uncharacterized protein</fullName>
    </submittedName>
</protein>
<keyword evidence="2" id="KW-1185">Reference proteome</keyword>
<evidence type="ECO:0000313" key="2">
    <source>
        <dbReference type="Proteomes" id="UP001056120"/>
    </source>
</evidence>
<name>A0ACB9E693_9ASTR</name>
<sequence length="277" mass="30478">MLYDRLSLRHAINSQVSGEDDDLSVNCIGIVVDHGNIIFEAVRLKWKDTVIDVWVEEETRDWVPDCLGETDSSESNSDSSEEVEDDQAMEVESPVVDMGNTNGLEVVSTPNVEIECQQPKEKEKRPIKKPAILRPKKTKGVVLTTSPSEDNIPKKRSTAEMEDPFDLNRLLGLGLFGVSGVYGSVEGDNKDPGPGRTRVFSLNSLDLNYPAIPVDPVVHCPIPYGDNVVVADYVSEQEANEFEAMVKMRDIVGVDLGNHSALVKEIIDGEGINVVDQ</sequence>
<dbReference type="EMBL" id="CM042035">
    <property type="protein sequence ID" value="KAI3754291.1"/>
    <property type="molecule type" value="Genomic_DNA"/>
</dbReference>
<reference evidence="2" key="1">
    <citation type="journal article" date="2022" name="Mol. Ecol. Resour.">
        <title>The genomes of chicory, endive, great burdock and yacon provide insights into Asteraceae palaeo-polyploidization history and plant inulin production.</title>
        <authorList>
            <person name="Fan W."/>
            <person name="Wang S."/>
            <person name="Wang H."/>
            <person name="Wang A."/>
            <person name="Jiang F."/>
            <person name="Liu H."/>
            <person name="Zhao H."/>
            <person name="Xu D."/>
            <person name="Zhang Y."/>
        </authorList>
    </citation>
    <scope>NUCLEOTIDE SEQUENCE [LARGE SCALE GENOMIC DNA]</scope>
    <source>
        <strain evidence="2">cv. Yunnan</strain>
    </source>
</reference>